<dbReference type="AlphaFoldDB" id="A0A2S4HE85"/>
<dbReference type="InterPro" id="IPR013785">
    <property type="entry name" value="Aldolase_TIM"/>
</dbReference>
<dbReference type="SUPFAM" id="SSF51412">
    <property type="entry name" value="Inosine monophosphate dehydrogenase (IMPDH)"/>
    <property type="match status" value="1"/>
</dbReference>
<evidence type="ECO:0000256" key="3">
    <source>
        <dbReference type="ARBA" id="ARBA00023002"/>
    </source>
</evidence>
<dbReference type="Gene3D" id="3.20.20.70">
    <property type="entry name" value="Aldolase class I"/>
    <property type="match status" value="1"/>
</dbReference>
<dbReference type="GO" id="GO:0051213">
    <property type="term" value="F:dioxygenase activity"/>
    <property type="evidence" value="ECO:0007669"/>
    <property type="project" value="UniProtKB-KW"/>
</dbReference>
<dbReference type="InterPro" id="IPR004136">
    <property type="entry name" value="NMO"/>
</dbReference>
<dbReference type="OrthoDB" id="9778912at2"/>
<dbReference type="Pfam" id="PF03060">
    <property type="entry name" value="NMO"/>
    <property type="match status" value="1"/>
</dbReference>
<evidence type="ECO:0000313" key="5">
    <source>
        <dbReference type="Proteomes" id="UP000237222"/>
    </source>
</evidence>
<accession>A0A2S4HE85</accession>
<evidence type="ECO:0000256" key="2">
    <source>
        <dbReference type="ARBA" id="ARBA00022643"/>
    </source>
</evidence>
<protein>
    <submittedName>
        <fullName evidence="4">2-nitropropane dioxygenase</fullName>
    </submittedName>
</protein>
<gene>
    <name evidence="4" type="ORF">C0068_12955</name>
</gene>
<dbReference type="PANTHER" id="PTHR32332:SF20">
    <property type="entry name" value="2-NITROPROPANE DIOXYGENASE-LIKE PROTEIN"/>
    <property type="match status" value="1"/>
</dbReference>
<evidence type="ECO:0000313" key="4">
    <source>
        <dbReference type="EMBL" id="POP52280.1"/>
    </source>
</evidence>
<dbReference type="PANTHER" id="PTHR32332">
    <property type="entry name" value="2-NITROPROPANE DIOXYGENASE"/>
    <property type="match status" value="1"/>
</dbReference>
<dbReference type="RefSeq" id="WP_103684896.1">
    <property type="nucleotide sequence ID" value="NZ_PQGG01000030.1"/>
</dbReference>
<keyword evidence="1" id="KW-0285">Flavoprotein</keyword>
<keyword evidence="3" id="KW-0560">Oxidoreductase</keyword>
<comment type="caution">
    <text evidence="4">The sequence shown here is derived from an EMBL/GenBank/DDBJ whole genome shotgun (WGS) entry which is preliminary data.</text>
</comment>
<keyword evidence="2" id="KW-0288">FMN</keyword>
<proteinExistence type="predicted"/>
<keyword evidence="4" id="KW-0223">Dioxygenase</keyword>
<evidence type="ECO:0000256" key="1">
    <source>
        <dbReference type="ARBA" id="ARBA00022630"/>
    </source>
</evidence>
<name>A0A2S4HE85_9GAMM</name>
<dbReference type="CDD" id="cd04730">
    <property type="entry name" value="NPD_like"/>
    <property type="match status" value="1"/>
</dbReference>
<organism evidence="4 5">
    <name type="scientific">Zhongshania marina</name>
    <dbReference type="NCBI Taxonomy" id="2304603"/>
    <lineage>
        <taxon>Bacteria</taxon>
        <taxon>Pseudomonadati</taxon>
        <taxon>Pseudomonadota</taxon>
        <taxon>Gammaproteobacteria</taxon>
        <taxon>Cellvibrionales</taxon>
        <taxon>Spongiibacteraceae</taxon>
        <taxon>Zhongshania</taxon>
    </lineage>
</organism>
<sequence length="329" mass="34961">MVKTTSPLHTPLCDLLGCQFPIMLAGMGGVARHRLASAVANAGGFPVLGMVREPCERMRFEIAALKQQCITPFAVNLIPAATDASLLKAQVSLCIELNVPFIALFWDIDKKLIHQLKFEGCKIIHQVGNLEDAEAALDAGVDVLIAQGQEAGGHVRGKVSSLPLLAELLPISPIPVVAAGGIGNGKSIAAALTLGAQGVSLGTAFLATTEANAHEHHKQRIIKANANDTVYTTQFHRNWHEPAPVRVLANAITRGERIDSSKQDHPIVIGYQDNQSIHLCSTDSPLTDAIGAIDDMALYSGQSCGQIAKVTSVKQRVDTLVTEAKLALK</sequence>
<dbReference type="EMBL" id="PQGG01000030">
    <property type="protein sequence ID" value="POP52280.1"/>
    <property type="molecule type" value="Genomic_DNA"/>
</dbReference>
<reference evidence="4" key="1">
    <citation type="submission" date="2018-01" db="EMBL/GenBank/DDBJ databases">
        <authorList>
            <person name="Yu X.-D."/>
        </authorList>
    </citation>
    <scope>NUCLEOTIDE SEQUENCE</scope>
    <source>
        <strain evidence="4">ZX-21</strain>
    </source>
</reference>
<dbReference type="Proteomes" id="UP000237222">
    <property type="component" value="Unassembled WGS sequence"/>
</dbReference>
<dbReference type="GO" id="GO:0018580">
    <property type="term" value="F:nitronate monooxygenase activity"/>
    <property type="evidence" value="ECO:0007669"/>
    <property type="project" value="InterPro"/>
</dbReference>